<protein>
    <recommendedName>
        <fullName evidence="5">Tetratricopeptide repeat protein</fullName>
    </recommendedName>
</protein>
<gene>
    <name evidence="3" type="ORF">KDAU_50260</name>
</gene>
<dbReference type="SUPFAM" id="SSF48452">
    <property type="entry name" value="TPR-like"/>
    <property type="match status" value="1"/>
</dbReference>
<comment type="caution">
    <text evidence="3">The sequence shown here is derived from an EMBL/GenBank/DDBJ whole genome shotgun (WGS) entry which is preliminary data.</text>
</comment>
<dbReference type="Proteomes" id="UP000287224">
    <property type="component" value="Unassembled WGS sequence"/>
</dbReference>
<keyword evidence="2" id="KW-0472">Membrane</keyword>
<reference evidence="4" key="1">
    <citation type="submission" date="2018-12" db="EMBL/GenBank/DDBJ databases">
        <title>Tengunoibacter tsumagoiensis gen. nov., sp. nov., Dictyobacter kobayashii sp. nov., D. alpinus sp. nov., and D. joshuensis sp. nov. and description of Dictyobacteraceae fam. nov. within the order Ktedonobacterales isolated from Tengu-no-mugimeshi.</title>
        <authorList>
            <person name="Wang C.M."/>
            <person name="Zheng Y."/>
            <person name="Sakai Y."/>
            <person name="Toyoda A."/>
            <person name="Minakuchi Y."/>
            <person name="Abe K."/>
            <person name="Yokota A."/>
            <person name="Yabe S."/>
        </authorList>
    </citation>
    <scope>NUCLEOTIDE SEQUENCE [LARGE SCALE GENOMIC DNA]</scope>
    <source>
        <strain evidence="4">S-27</strain>
    </source>
</reference>
<dbReference type="Gene3D" id="1.25.40.10">
    <property type="entry name" value="Tetratricopeptide repeat domain"/>
    <property type="match status" value="1"/>
</dbReference>
<name>A0A401ZLE8_9CHLR</name>
<feature type="region of interest" description="Disordered" evidence="1">
    <location>
        <begin position="1"/>
        <end position="21"/>
    </location>
</feature>
<keyword evidence="2" id="KW-1133">Transmembrane helix</keyword>
<accession>A0A401ZLE8</accession>
<keyword evidence="4" id="KW-1185">Reference proteome</keyword>
<proteinExistence type="predicted"/>
<dbReference type="AlphaFoldDB" id="A0A401ZLE8"/>
<evidence type="ECO:0000313" key="3">
    <source>
        <dbReference type="EMBL" id="GCE07697.1"/>
    </source>
</evidence>
<evidence type="ECO:0008006" key="5">
    <source>
        <dbReference type="Google" id="ProtNLM"/>
    </source>
</evidence>
<evidence type="ECO:0000256" key="2">
    <source>
        <dbReference type="SAM" id="Phobius"/>
    </source>
</evidence>
<feature type="transmembrane region" description="Helical" evidence="2">
    <location>
        <begin position="31"/>
        <end position="52"/>
    </location>
</feature>
<evidence type="ECO:0000313" key="4">
    <source>
        <dbReference type="Proteomes" id="UP000287224"/>
    </source>
</evidence>
<dbReference type="InterPro" id="IPR011990">
    <property type="entry name" value="TPR-like_helical_dom_sf"/>
</dbReference>
<dbReference type="EMBL" id="BIFQ01000001">
    <property type="protein sequence ID" value="GCE07697.1"/>
    <property type="molecule type" value="Genomic_DNA"/>
</dbReference>
<sequence length="341" mass="37584">MSSNTSITDAGTTSVPQQKEGVRPRKKLKGWMIGSIIGIVILLGAAIAYFLLQTQVTPLSLPKIPANVTASQLGLDQWQVYQQPLPAHPLDDPSLPATPQVDASKALLQDAAGQALIQKGDLTRGLAYMKAAVQADPANLRYSNDYRVELRNHQRYQEELAFFSSLSKQNAATNVTIEHALSYVDMMRSCPKPPDGLVCQAQDSYNSISILDKVLQDNPYNIIARYARGLNHLYWPTLMGHLPKSQTDLQYAVALSQAQSKISPAFTAQGYVALGDVFGKSGNPKEARNVWLNGLNATHDQTLLKQRLAIPQDQIRSQEDNQLRGLGVYVDTDITIFWRKG</sequence>
<evidence type="ECO:0000256" key="1">
    <source>
        <dbReference type="SAM" id="MobiDB-lite"/>
    </source>
</evidence>
<feature type="compositionally biased region" description="Polar residues" evidence="1">
    <location>
        <begin position="1"/>
        <end position="17"/>
    </location>
</feature>
<keyword evidence="2" id="KW-0812">Transmembrane</keyword>
<organism evidence="3 4">
    <name type="scientific">Dictyobacter aurantiacus</name>
    <dbReference type="NCBI Taxonomy" id="1936993"/>
    <lineage>
        <taxon>Bacteria</taxon>
        <taxon>Bacillati</taxon>
        <taxon>Chloroflexota</taxon>
        <taxon>Ktedonobacteria</taxon>
        <taxon>Ktedonobacterales</taxon>
        <taxon>Dictyobacteraceae</taxon>
        <taxon>Dictyobacter</taxon>
    </lineage>
</organism>
<dbReference type="OrthoDB" id="2548545at2"/>
<dbReference type="RefSeq" id="WP_126599170.1">
    <property type="nucleotide sequence ID" value="NZ_BIFQ01000001.1"/>
</dbReference>